<gene>
    <name evidence="2" type="ORF">AB675_8896</name>
</gene>
<reference evidence="2 3" key="1">
    <citation type="submission" date="2015-06" db="EMBL/GenBank/DDBJ databases">
        <title>Draft genome of the ant-associated black yeast Phialophora attae CBS 131958.</title>
        <authorList>
            <person name="Moreno L.F."/>
            <person name="Stielow B.J."/>
            <person name="de Hoog S."/>
            <person name="Vicente V.A."/>
            <person name="Weiss V.A."/>
            <person name="de Vries M."/>
            <person name="Cruz L.M."/>
            <person name="Souza E.M."/>
        </authorList>
    </citation>
    <scope>NUCLEOTIDE SEQUENCE [LARGE SCALE GENOMIC DNA]</scope>
    <source>
        <strain evidence="2 3">CBS 131958</strain>
    </source>
</reference>
<evidence type="ECO:0000313" key="2">
    <source>
        <dbReference type="EMBL" id="KPI36121.1"/>
    </source>
</evidence>
<comment type="caution">
    <text evidence="2">The sequence shown here is derived from an EMBL/GenBank/DDBJ whole genome shotgun (WGS) entry which is preliminary data.</text>
</comment>
<name>A0A0N0NIR3_9EURO</name>
<dbReference type="GeneID" id="28741261"/>
<dbReference type="EMBL" id="LFJN01000033">
    <property type="protein sequence ID" value="KPI36121.1"/>
    <property type="molecule type" value="Genomic_DNA"/>
</dbReference>
<dbReference type="Proteomes" id="UP000038010">
    <property type="component" value="Unassembled WGS sequence"/>
</dbReference>
<dbReference type="AlphaFoldDB" id="A0A0N0NIR3"/>
<dbReference type="VEuPathDB" id="FungiDB:AB675_8896"/>
<protein>
    <submittedName>
        <fullName evidence="2">Uncharacterized protein</fullName>
    </submittedName>
</protein>
<keyword evidence="3" id="KW-1185">Reference proteome</keyword>
<evidence type="ECO:0000313" key="3">
    <source>
        <dbReference type="Proteomes" id="UP000038010"/>
    </source>
</evidence>
<feature type="compositionally biased region" description="Acidic residues" evidence="1">
    <location>
        <begin position="24"/>
        <end position="33"/>
    </location>
</feature>
<feature type="region of interest" description="Disordered" evidence="1">
    <location>
        <begin position="1"/>
        <end position="33"/>
    </location>
</feature>
<proteinExistence type="predicted"/>
<organism evidence="2 3">
    <name type="scientific">Cyphellophora attinorum</name>
    <dbReference type="NCBI Taxonomy" id="1664694"/>
    <lineage>
        <taxon>Eukaryota</taxon>
        <taxon>Fungi</taxon>
        <taxon>Dikarya</taxon>
        <taxon>Ascomycota</taxon>
        <taxon>Pezizomycotina</taxon>
        <taxon>Eurotiomycetes</taxon>
        <taxon>Chaetothyriomycetidae</taxon>
        <taxon>Chaetothyriales</taxon>
        <taxon>Cyphellophoraceae</taxon>
        <taxon>Cyphellophora</taxon>
    </lineage>
</organism>
<sequence length="233" mass="26358">MSQPSAGEVEPGDAPSEFSLADIDAGEVETDSDDEAYIIDQSDQVMAEKKALPPRVVAFAEGMSNQKLTHHMQSMKGGRGLTYTAGMERAQSLHVAVNEEDLKAGQWAMVLALKTYFENEPKGEMWRKVSEALYEETLRNATGENKFEGVLLIPAQTLERMYTKQKARGWSALLIDRQIMTIEYPEIRVGPVREESTKGYLEKWFAKVPWARFWEDAEGHLHIQGEDKDGFLW</sequence>
<dbReference type="RefSeq" id="XP_017996084.1">
    <property type="nucleotide sequence ID" value="XM_018149381.1"/>
</dbReference>
<evidence type="ECO:0000256" key="1">
    <source>
        <dbReference type="SAM" id="MobiDB-lite"/>
    </source>
</evidence>
<accession>A0A0N0NIR3</accession>